<dbReference type="Gene3D" id="3.40.50.1820">
    <property type="entry name" value="alpha/beta hydrolase"/>
    <property type="match status" value="1"/>
</dbReference>
<dbReference type="PANTHER" id="PTHR42776:SF27">
    <property type="entry name" value="DIPEPTIDYL PEPTIDASE FAMILY MEMBER 6"/>
    <property type="match status" value="1"/>
</dbReference>
<accession>A0ABY4FT36</accession>
<protein>
    <submittedName>
        <fullName evidence="3">Prolyl oligopeptidase family serine peptidase</fullName>
    </submittedName>
</protein>
<dbReference type="SUPFAM" id="SSF53474">
    <property type="entry name" value="alpha/beta-Hydrolases"/>
    <property type="match status" value="1"/>
</dbReference>
<dbReference type="EMBL" id="CP095043">
    <property type="protein sequence ID" value="UOQ59465.1"/>
    <property type="molecule type" value="Genomic_DNA"/>
</dbReference>
<keyword evidence="4" id="KW-1185">Reference proteome</keyword>
<reference evidence="3 4" key="1">
    <citation type="submission" date="2022-04" db="EMBL/GenBank/DDBJ databases">
        <title>Leucobacter sp. isolated from rhizosphere of onion.</title>
        <authorList>
            <person name="Won M."/>
            <person name="Lee C.-M."/>
            <person name="Woen H.-Y."/>
            <person name="Kwon S.-W."/>
        </authorList>
    </citation>
    <scope>NUCLEOTIDE SEQUENCE [LARGE SCALE GENOMIC DNA]</scope>
    <source>
        <strain evidence="3 4">H25R-14</strain>
    </source>
</reference>
<dbReference type="Pfam" id="PF00326">
    <property type="entry name" value="Peptidase_S9"/>
    <property type="match status" value="1"/>
</dbReference>
<dbReference type="Proteomes" id="UP000831775">
    <property type="component" value="Chromosome"/>
</dbReference>
<dbReference type="InterPro" id="IPR011042">
    <property type="entry name" value="6-blade_b-propeller_TolB-like"/>
</dbReference>
<evidence type="ECO:0000259" key="2">
    <source>
        <dbReference type="Pfam" id="PF00326"/>
    </source>
</evidence>
<evidence type="ECO:0000256" key="1">
    <source>
        <dbReference type="ARBA" id="ARBA00022801"/>
    </source>
</evidence>
<proteinExistence type="predicted"/>
<organism evidence="3 4">
    <name type="scientific">Leucobacter rhizosphaerae</name>
    <dbReference type="NCBI Taxonomy" id="2932245"/>
    <lineage>
        <taxon>Bacteria</taxon>
        <taxon>Bacillati</taxon>
        <taxon>Actinomycetota</taxon>
        <taxon>Actinomycetes</taxon>
        <taxon>Micrococcales</taxon>
        <taxon>Microbacteriaceae</taxon>
        <taxon>Leucobacter</taxon>
    </lineage>
</organism>
<evidence type="ECO:0000313" key="3">
    <source>
        <dbReference type="EMBL" id="UOQ59465.1"/>
    </source>
</evidence>
<dbReference type="InterPro" id="IPR029058">
    <property type="entry name" value="AB_hydrolase_fold"/>
</dbReference>
<dbReference type="Gene3D" id="2.120.10.30">
    <property type="entry name" value="TolB, C-terminal domain"/>
    <property type="match status" value="1"/>
</dbReference>
<dbReference type="InterPro" id="IPR001375">
    <property type="entry name" value="Peptidase_S9_cat"/>
</dbReference>
<dbReference type="PANTHER" id="PTHR42776">
    <property type="entry name" value="SERINE PEPTIDASE S9 FAMILY MEMBER"/>
    <property type="match status" value="1"/>
</dbReference>
<gene>
    <name evidence="3" type="ORF">MUN76_10415</name>
</gene>
<keyword evidence="1" id="KW-0378">Hydrolase</keyword>
<sequence>MTDDLTPQGVRSADAPEWTAHFRTPHLMTIKPVAGDPDTALVVEVQHEDARGRIWRSRAQPGHAEWSEELPFPVGYSTLPTRDGDGVVVLEDDGGSEVGGLVVRSIDGTERIELTPGRAPYVVRGMEFSADGSQFLITAVDDDGFHLLAVPAAPWGPAREIWQSEHEGWYGRASADGTLASIDSTDHNPGWRRTAVTVIDVASGEIVAVANDLPAGPIRAVRFSPVPGDQRVLLNTERSGFARPAIWSPLTGERIDFDLPQFTGDVLPLDWSPAQDRVLLLHVEDGVQRLLLLDTASGSVEVVREGDGSYATPDVAAEHAYYTQSYLGGDGRVLSVEQAWDRPPGLVEVALDGAVRTVIAPADVPAGRGFSSEMVTSADGTRVQLWSAFPEGQPRGTILIVHGGPNLVTSDAYSPEAQAWLAEGYAVAAVNFRGSVLFGRDFREGFWEEHGDREIADIRAAIERLRELGAADPASTFITGPSYGGHLTLLSLGRLPELFAGGFAIVAMADWAAAFAEMNAALRPVWERVLSNRGLSFEEACAKLSAITYTSEVTGSAWLCQGARDTRTPPTQAQNYADRLRADGGDVLLEWFDAGHEPDGLAGEEIWQHRMVELAERTRRGERWSTAG</sequence>
<evidence type="ECO:0000313" key="4">
    <source>
        <dbReference type="Proteomes" id="UP000831775"/>
    </source>
</evidence>
<name>A0ABY4FT36_9MICO</name>
<dbReference type="RefSeq" id="WP_244684489.1">
    <property type="nucleotide sequence ID" value="NZ_CP095043.1"/>
</dbReference>
<feature type="domain" description="Peptidase S9 prolyl oligopeptidase catalytic" evidence="2">
    <location>
        <begin position="415"/>
        <end position="596"/>
    </location>
</feature>
<dbReference type="SUPFAM" id="SSF69322">
    <property type="entry name" value="Tricorn protease domain 2"/>
    <property type="match status" value="1"/>
</dbReference>